<dbReference type="OrthoDB" id="7289984at2759"/>
<gene>
    <name evidence="1" type="ORF">FHL15_009372</name>
</gene>
<organism evidence="1 2">
    <name type="scientific">Xylaria flabelliformis</name>
    <dbReference type="NCBI Taxonomy" id="2512241"/>
    <lineage>
        <taxon>Eukaryota</taxon>
        <taxon>Fungi</taxon>
        <taxon>Dikarya</taxon>
        <taxon>Ascomycota</taxon>
        <taxon>Pezizomycotina</taxon>
        <taxon>Sordariomycetes</taxon>
        <taxon>Xylariomycetidae</taxon>
        <taxon>Xylariales</taxon>
        <taxon>Xylariaceae</taxon>
        <taxon>Xylaria</taxon>
    </lineage>
</organism>
<dbReference type="Pfam" id="PF00106">
    <property type="entry name" value="adh_short"/>
    <property type="match status" value="1"/>
</dbReference>
<sequence>MPSYVITGVSKGLGWEFLKQISSDPSNIVIGIVRNKPLVEKRVAEELASRRNITILTADITKYDELKAAAADTAAVTGGSLDYLIANAAYLTAIDTYDDIGTLGQDPQKFSDEFRKAMDANVLANVHLYNLFMPLILKGTIKKVVAISSGISDIDWINDYEIANLSPNAMSKAALNVVTAKFNAQYKKDGVLFLSICPGFVDTGHFIEPTAEQKASMHMMMEKYYRYSPGFKGPITPKESIEAVLSVVENASIEKGDGGRFLSHFGNRQWL</sequence>
<protein>
    <recommendedName>
        <fullName evidence="3">Ketoreductase (KR) domain-containing protein</fullName>
    </recommendedName>
</protein>
<dbReference type="PANTHER" id="PTHR45458:SF3">
    <property type="entry name" value="CHAIN DEHYDROGENASE (ATSC), PUTATIVE-RELATED"/>
    <property type="match status" value="1"/>
</dbReference>
<evidence type="ECO:0000313" key="1">
    <source>
        <dbReference type="EMBL" id="TRX89782.1"/>
    </source>
</evidence>
<dbReference type="PANTHER" id="PTHR45458">
    <property type="entry name" value="SHORT-CHAIN DEHYDROGENASE/REDUCTASE SDR"/>
    <property type="match status" value="1"/>
</dbReference>
<keyword evidence="2" id="KW-1185">Reference proteome</keyword>
<evidence type="ECO:0000313" key="2">
    <source>
        <dbReference type="Proteomes" id="UP000319160"/>
    </source>
</evidence>
<dbReference type="Proteomes" id="UP000319160">
    <property type="component" value="Unassembled WGS sequence"/>
</dbReference>
<evidence type="ECO:0008006" key="3">
    <source>
        <dbReference type="Google" id="ProtNLM"/>
    </source>
</evidence>
<dbReference type="InterPro" id="IPR002347">
    <property type="entry name" value="SDR_fam"/>
</dbReference>
<comment type="caution">
    <text evidence="1">The sequence shown here is derived from an EMBL/GenBank/DDBJ whole genome shotgun (WGS) entry which is preliminary data.</text>
</comment>
<dbReference type="SUPFAM" id="SSF51735">
    <property type="entry name" value="NAD(P)-binding Rossmann-fold domains"/>
    <property type="match status" value="1"/>
</dbReference>
<dbReference type="AlphaFoldDB" id="A0A553HP95"/>
<proteinExistence type="predicted"/>
<dbReference type="InterPro" id="IPR036291">
    <property type="entry name" value="NAD(P)-bd_dom_sf"/>
</dbReference>
<reference evidence="2" key="1">
    <citation type="submission" date="2019-06" db="EMBL/GenBank/DDBJ databases">
        <title>Draft genome sequence of the griseofulvin-producing fungus Xylaria cubensis strain G536.</title>
        <authorList>
            <person name="Mead M.E."/>
            <person name="Raja H.A."/>
            <person name="Steenwyk J.L."/>
            <person name="Knowles S.L."/>
            <person name="Oberlies N.H."/>
            <person name="Rokas A."/>
        </authorList>
    </citation>
    <scope>NUCLEOTIDE SEQUENCE [LARGE SCALE GENOMIC DNA]</scope>
    <source>
        <strain evidence="2">G536</strain>
    </source>
</reference>
<accession>A0A553HP95</accession>
<name>A0A553HP95_9PEZI</name>
<dbReference type="Gene3D" id="3.40.50.720">
    <property type="entry name" value="NAD(P)-binding Rossmann-like Domain"/>
    <property type="match status" value="1"/>
</dbReference>
<dbReference type="InterPro" id="IPR052184">
    <property type="entry name" value="SDR_enzymes"/>
</dbReference>
<dbReference type="PRINTS" id="PR00081">
    <property type="entry name" value="GDHRDH"/>
</dbReference>
<dbReference type="EMBL" id="VFLP01000063">
    <property type="protein sequence ID" value="TRX89782.1"/>
    <property type="molecule type" value="Genomic_DNA"/>
</dbReference>
<dbReference type="GO" id="GO:0016616">
    <property type="term" value="F:oxidoreductase activity, acting on the CH-OH group of donors, NAD or NADP as acceptor"/>
    <property type="evidence" value="ECO:0007669"/>
    <property type="project" value="TreeGrafter"/>
</dbReference>